<comment type="caution">
    <text evidence="3">The sequence shown here is derived from an EMBL/GenBank/DDBJ whole genome shotgun (WGS) entry which is preliminary data.</text>
</comment>
<dbReference type="Pfam" id="PF03008">
    <property type="entry name" value="DUF234"/>
    <property type="match status" value="1"/>
</dbReference>
<keyword evidence="3" id="KW-0067">ATP-binding</keyword>
<gene>
    <name evidence="3" type="ORF">O0S10_02290</name>
</gene>
<reference evidence="3" key="1">
    <citation type="submission" date="2022-12" db="EMBL/GenBank/DDBJ databases">
        <title>Isolation and characterisation of novel Methanocorpusculum spp. from native Australian herbivores indicates the genus is ancestrally host-associated.</title>
        <authorList>
            <person name="Volmer J.G."/>
            <person name="Soo R.M."/>
            <person name="Evans P.N."/>
            <person name="Hoedt E.C."/>
            <person name="Astorga Alsina A.L."/>
            <person name="Woodcroft B.J."/>
            <person name="Tyson G.W."/>
            <person name="Hugenholtz P."/>
            <person name="Morrison M."/>
        </authorList>
    </citation>
    <scope>NUCLEOTIDE SEQUENCE</scope>
    <source>
        <strain evidence="3">MG</strain>
    </source>
</reference>
<feature type="domain" description="ATPase" evidence="1">
    <location>
        <begin position="3"/>
        <end position="203"/>
    </location>
</feature>
<dbReference type="Proteomes" id="UP001141422">
    <property type="component" value="Unassembled WGS sequence"/>
</dbReference>
<organism evidence="3 4">
    <name type="scientific">Methanocorpusculum petauri</name>
    <dbReference type="NCBI Taxonomy" id="3002863"/>
    <lineage>
        <taxon>Archaea</taxon>
        <taxon>Methanobacteriati</taxon>
        <taxon>Methanobacteriota</taxon>
        <taxon>Stenosarchaea group</taxon>
        <taxon>Methanomicrobia</taxon>
        <taxon>Methanomicrobiales</taxon>
        <taxon>Methanocorpusculaceae</taxon>
        <taxon>Methanocorpusculum</taxon>
    </lineage>
</organism>
<dbReference type="SUPFAM" id="SSF52980">
    <property type="entry name" value="Restriction endonuclease-like"/>
    <property type="match status" value="1"/>
</dbReference>
<dbReference type="InterPro" id="IPR036390">
    <property type="entry name" value="WH_DNA-bd_sf"/>
</dbReference>
<dbReference type="PANTHER" id="PTHR34704">
    <property type="entry name" value="ATPASE"/>
    <property type="match status" value="1"/>
</dbReference>
<sequence>MNFIGRTQELATLEENYRRNAGFVVIYGRRRVGKTTLITEFIKNKPALYYLATEERETQNMQNFQQQLAAFTRKEYLQSGAINDWITLFTLFAEHNSDQKKILIIDEFQYLAEINPAFPSLLQKAWDETLSKHNIMVILCGSYISMMKTHALSYVSPLYGRRTAQIRLQPLTFTELSAYYTDRSFAELVSLYAITGGVPKYLEFFDNDADIFTNIKQHILNKNGYLYEEPIFLLEKEVNGPTTYFSILKAIAAGKTRLSELAAALEMKTTTLVPYLTTLIDLHLIERRVPVTEPAPEHSKKGRYHIQDSFLRFWFLFVSPNKSELEIGKSDAVLERIRPHYIDRFVSFVYEDICRELFWNGCSSGKIPFEPSRVGSFWGRGDVEIDVVAIDHSGKKLFAGECKFYSGDRVVDMSVYADLQRKCQAPELAGYEIVYGLFSATGFDVRLRELAKQSPELYLIERKDIAE</sequence>
<keyword evidence="4" id="KW-1185">Reference proteome</keyword>
<evidence type="ECO:0000313" key="3">
    <source>
        <dbReference type="EMBL" id="MCZ0860058.1"/>
    </source>
</evidence>
<dbReference type="SUPFAM" id="SSF52540">
    <property type="entry name" value="P-loop containing nucleoside triphosphate hydrolases"/>
    <property type="match status" value="1"/>
</dbReference>
<dbReference type="RefSeq" id="WP_268924280.1">
    <property type="nucleotide sequence ID" value="NZ_JAPTGB010000004.1"/>
</dbReference>
<dbReference type="InterPro" id="IPR027417">
    <property type="entry name" value="P-loop_NTPase"/>
</dbReference>
<dbReference type="SUPFAM" id="SSF46785">
    <property type="entry name" value="Winged helix' DNA-binding domain"/>
    <property type="match status" value="1"/>
</dbReference>
<name>A0ABT4IG05_9EURY</name>
<keyword evidence="3" id="KW-0547">Nucleotide-binding</keyword>
<dbReference type="GO" id="GO:0005524">
    <property type="term" value="F:ATP binding"/>
    <property type="evidence" value="ECO:0007669"/>
    <property type="project" value="UniProtKB-KW"/>
</dbReference>
<evidence type="ECO:0000313" key="4">
    <source>
        <dbReference type="Proteomes" id="UP001141422"/>
    </source>
</evidence>
<accession>A0ABT4IG05</accession>
<dbReference type="InterPro" id="IPR011335">
    <property type="entry name" value="Restrct_endonuc-II-like"/>
</dbReference>
<proteinExistence type="predicted"/>
<dbReference type="EMBL" id="JAPTGB010000004">
    <property type="protein sequence ID" value="MCZ0860058.1"/>
    <property type="molecule type" value="Genomic_DNA"/>
</dbReference>
<dbReference type="Pfam" id="PF01637">
    <property type="entry name" value="ATPase_2"/>
    <property type="match status" value="1"/>
</dbReference>
<dbReference type="Gene3D" id="3.40.50.300">
    <property type="entry name" value="P-loop containing nucleotide triphosphate hydrolases"/>
    <property type="match status" value="1"/>
</dbReference>
<dbReference type="InterPro" id="IPR004256">
    <property type="entry name" value="DUF234"/>
</dbReference>
<protein>
    <submittedName>
        <fullName evidence="3">ATP-binding protein</fullName>
    </submittedName>
</protein>
<feature type="domain" description="DUF234" evidence="2">
    <location>
        <begin position="314"/>
        <end position="406"/>
    </location>
</feature>
<dbReference type="PANTHER" id="PTHR34704:SF1">
    <property type="entry name" value="ATPASE"/>
    <property type="match status" value="1"/>
</dbReference>
<evidence type="ECO:0000259" key="1">
    <source>
        <dbReference type="Pfam" id="PF01637"/>
    </source>
</evidence>
<dbReference type="InterPro" id="IPR011579">
    <property type="entry name" value="ATPase_dom"/>
</dbReference>
<evidence type="ECO:0000259" key="2">
    <source>
        <dbReference type="Pfam" id="PF03008"/>
    </source>
</evidence>